<organism evidence="1 2">
    <name type="scientific">Peronosclerospora sorghi</name>
    <dbReference type="NCBI Taxonomy" id="230839"/>
    <lineage>
        <taxon>Eukaryota</taxon>
        <taxon>Sar</taxon>
        <taxon>Stramenopiles</taxon>
        <taxon>Oomycota</taxon>
        <taxon>Peronosporomycetes</taxon>
        <taxon>Peronosporales</taxon>
        <taxon>Peronosporaceae</taxon>
        <taxon>Peronosclerospora</taxon>
    </lineage>
</organism>
<proteinExistence type="predicted"/>
<gene>
    <name evidence="1" type="ORF">PsorP6_016024</name>
</gene>
<reference evidence="1 2" key="1">
    <citation type="journal article" date="2022" name="bioRxiv">
        <title>The genome of the oomycete Peronosclerospora sorghi, a cosmopolitan pathogen of maize and sorghum, is inflated with dispersed pseudogenes.</title>
        <authorList>
            <person name="Fletcher K."/>
            <person name="Martin F."/>
            <person name="Isakeit T."/>
            <person name="Cavanaugh K."/>
            <person name="Magill C."/>
            <person name="Michelmore R."/>
        </authorList>
    </citation>
    <scope>NUCLEOTIDE SEQUENCE [LARGE SCALE GENOMIC DNA]</scope>
    <source>
        <strain evidence="1">P6</strain>
    </source>
</reference>
<keyword evidence="2" id="KW-1185">Reference proteome</keyword>
<evidence type="ECO:0000313" key="1">
    <source>
        <dbReference type="EMBL" id="KAI9920401.1"/>
    </source>
</evidence>
<name>A0ACC0WQZ6_9STRA</name>
<accession>A0ACC0WQZ6</accession>
<sequence length="288" mass="33426">MNHVDQCLQIEVPDGYQEADLEWKWLVVDEPPVFHAFQRLLRILDEQDEVTKSIDDCGIVMLDTTCCSKLATAQLGALSRRIKKIQTLDDLVFIARNSLQAYLKWMKAAAYDAEVPILLLNDLLAAPFLERKCGYWWESLALNLEHIHCRYQAKDTCANALNDQHVLEADQMTLRRRLHRLQHQKPDCKEKSQVKVMASADQMPQTVETRCNAASRKDRDGLIQGKDTMKQLRGRDTTDTYRLNRIVCRPMNRQKGQKSRFVGYDDEPCTVEQLVLQYYRKHDISQDS</sequence>
<dbReference type="Proteomes" id="UP001163321">
    <property type="component" value="Chromosome 10"/>
</dbReference>
<dbReference type="EMBL" id="CM047589">
    <property type="protein sequence ID" value="KAI9920401.1"/>
    <property type="molecule type" value="Genomic_DNA"/>
</dbReference>
<comment type="caution">
    <text evidence="1">The sequence shown here is derived from an EMBL/GenBank/DDBJ whole genome shotgun (WGS) entry which is preliminary data.</text>
</comment>
<evidence type="ECO:0000313" key="2">
    <source>
        <dbReference type="Proteomes" id="UP001163321"/>
    </source>
</evidence>
<protein>
    <submittedName>
        <fullName evidence="1">Uncharacterized protein</fullName>
    </submittedName>
</protein>